<dbReference type="GO" id="GO:0015871">
    <property type="term" value="P:choline transport"/>
    <property type="evidence" value="ECO:0007669"/>
    <property type="project" value="TreeGrafter"/>
</dbReference>
<dbReference type="AlphaFoldDB" id="A0A1H3QEB0"/>
<evidence type="ECO:0000256" key="1">
    <source>
        <dbReference type="ARBA" id="ARBA00004141"/>
    </source>
</evidence>
<feature type="domain" description="ABC transmembrane type-1" evidence="10">
    <location>
        <begin position="359"/>
        <end position="538"/>
    </location>
</feature>
<organism evidence="11 12">
    <name type="scientific">Proteiniborus ethanoligenes</name>
    <dbReference type="NCBI Taxonomy" id="415015"/>
    <lineage>
        <taxon>Bacteria</taxon>
        <taxon>Bacillati</taxon>
        <taxon>Bacillota</taxon>
        <taxon>Clostridia</taxon>
        <taxon>Eubacteriales</taxon>
        <taxon>Proteiniborus</taxon>
    </lineage>
</organism>
<feature type="transmembrane region" description="Helical" evidence="9">
    <location>
        <begin position="362"/>
        <end position="385"/>
    </location>
</feature>
<keyword evidence="12" id="KW-1185">Reference proteome</keyword>
<evidence type="ECO:0000256" key="3">
    <source>
        <dbReference type="ARBA" id="ARBA00022475"/>
    </source>
</evidence>
<dbReference type="GO" id="GO:0043190">
    <property type="term" value="C:ATP-binding cassette (ABC) transporter complex"/>
    <property type="evidence" value="ECO:0007669"/>
    <property type="project" value="InterPro"/>
</dbReference>
<dbReference type="PANTHER" id="PTHR47737:SF1">
    <property type="entry name" value="GLYCINE BETAINE_PROLINE BETAINE TRANSPORT SYSTEM PERMEASE PROTEIN PROW"/>
    <property type="match status" value="1"/>
</dbReference>
<name>A0A1H3QEB0_9FIRM</name>
<dbReference type="CDD" id="cd06261">
    <property type="entry name" value="TM_PBP2"/>
    <property type="match status" value="1"/>
</dbReference>
<feature type="transmembrane region" description="Helical" evidence="9">
    <location>
        <begin position="517"/>
        <end position="534"/>
    </location>
</feature>
<dbReference type="EMBL" id="FNQE01000020">
    <property type="protein sequence ID" value="SDZ11904.1"/>
    <property type="molecule type" value="Genomic_DNA"/>
</dbReference>
<dbReference type="SUPFAM" id="SSF53850">
    <property type="entry name" value="Periplasmic binding protein-like II"/>
    <property type="match status" value="1"/>
</dbReference>
<evidence type="ECO:0000256" key="7">
    <source>
        <dbReference type="ARBA" id="ARBA00035642"/>
    </source>
</evidence>
<proteinExistence type="inferred from homology"/>
<dbReference type="InterPro" id="IPR035906">
    <property type="entry name" value="MetI-like_sf"/>
</dbReference>
<evidence type="ECO:0000256" key="5">
    <source>
        <dbReference type="ARBA" id="ARBA00022989"/>
    </source>
</evidence>
<accession>A0A1H3QEB0</accession>
<evidence type="ECO:0000256" key="2">
    <source>
        <dbReference type="ARBA" id="ARBA00022448"/>
    </source>
</evidence>
<keyword evidence="5 9" id="KW-1133">Transmembrane helix</keyword>
<protein>
    <submittedName>
        <fullName evidence="11">Glycine betaine/proline transport system substrate-binding protein</fullName>
    </submittedName>
</protein>
<dbReference type="PANTHER" id="PTHR47737">
    <property type="entry name" value="GLYCINE BETAINE/PROLINE BETAINE TRANSPORT SYSTEM PERMEASE PROTEIN PROW"/>
    <property type="match status" value="1"/>
</dbReference>
<feature type="transmembrane region" description="Helical" evidence="9">
    <location>
        <begin position="316"/>
        <end position="333"/>
    </location>
</feature>
<sequence>MLKGEIDVHMEEWTDNLATYEKDLNEGKFKDLGVNFDDNNQGFYVPRYVIEGDDERGIKAMASDLKYVWDLKKYPDVFPDAETKGMSRVYGAIPGWEVDEIMYNKYLHYNLDENFVYFRPGSDAALSSALTSAYEKGEPIVAYYWEPTWLMGKYDFVLLKDQPFDAKTYLEGKTELPSVKVNIGVSNKFYEQNPEMVEFLTKYKTSSALTSEALAYMQETESNYIETAKWFLKEHDELLDQWLNPDNAQKIKAYLGTDEKTKKSNWLKDFPFKIPLNVNDIDTSVRNLSVKYDSFFSNIRFFLGSLVNAIYKVLDFIPWFISLILVFLVSWKISRKIGKGILYAGLLSLIGALGLWDSMNETLSIVIASVIISLALGFPLGIIISTSERANRIIRPVLDTMQTMPVFVYLIPALLFFGLGKPPAVIATTIYAIVPIIRLTSHGIRQIDKEVVEASLSFGSTRLQSLIKVQIPQALPTIMTGVNQTLMMAMSMVVTTSMIGATGLGMEVLISVNRVEIGRGLVSGTAVVIIAVLLDRITQGFVNGREVILDEE</sequence>
<dbReference type="InterPro" id="IPR000515">
    <property type="entry name" value="MetI-like"/>
</dbReference>
<evidence type="ECO:0000256" key="4">
    <source>
        <dbReference type="ARBA" id="ARBA00022692"/>
    </source>
</evidence>
<dbReference type="STRING" id="415015.SAMN05660462_01906"/>
<feature type="transmembrane region" description="Helical" evidence="9">
    <location>
        <begin position="340"/>
        <end position="356"/>
    </location>
</feature>
<keyword evidence="4 9" id="KW-0812">Transmembrane</keyword>
<gene>
    <name evidence="11" type="ORF">SAMN05660462_01906</name>
</gene>
<evidence type="ECO:0000256" key="8">
    <source>
        <dbReference type="ARBA" id="ARBA00035652"/>
    </source>
</evidence>
<dbReference type="CDD" id="cd13641">
    <property type="entry name" value="PBP2_HisX_like"/>
    <property type="match status" value="1"/>
</dbReference>
<dbReference type="Gene3D" id="3.40.190.10">
    <property type="entry name" value="Periplasmic binding protein-like II"/>
    <property type="match status" value="1"/>
</dbReference>
<dbReference type="InterPro" id="IPR007210">
    <property type="entry name" value="ABC_Gly_betaine_transp_sub-bd"/>
</dbReference>
<dbReference type="FunFam" id="1.10.3720.10:FF:000001">
    <property type="entry name" value="Glycine betaine ABC transporter, permease"/>
    <property type="match status" value="1"/>
</dbReference>
<evidence type="ECO:0000256" key="6">
    <source>
        <dbReference type="ARBA" id="ARBA00023136"/>
    </source>
</evidence>
<feature type="transmembrane region" description="Helical" evidence="9">
    <location>
        <begin position="397"/>
        <end position="417"/>
    </location>
</feature>
<evidence type="ECO:0000313" key="12">
    <source>
        <dbReference type="Proteomes" id="UP000198625"/>
    </source>
</evidence>
<dbReference type="Gene3D" id="3.40.190.100">
    <property type="entry name" value="Glycine betaine-binding periplasmic protein, domain 2"/>
    <property type="match status" value="1"/>
</dbReference>
<reference evidence="11 12" key="1">
    <citation type="submission" date="2016-10" db="EMBL/GenBank/DDBJ databases">
        <authorList>
            <person name="de Groot N.N."/>
        </authorList>
    </citation>
    <scope>NUCLEOTIDE SEQUENCE [LARGE SCALE GENOMIC DNA]</scope>
    <source>
        <strain evidence="11 12">DSM 21650</strain>
    </source>
</reference>
<dbReference type="Proteomes" id="UP000198625">
    <property type="component" value="Unassembled WGS sequence"/>
</dbReference>
<evidence type="ECO:0000256" key="9">
    <source>
        <dbReference type="RuleBase" id="RU363032"/>
    </source>
</evidence>
<dbReference type="Pfam" id="PF04069">
    <property type="entry name" value="OpuAC"/>
    <property type="match status" value="1"/>
</dbReference>
<dbReference type="GO" id="GO:0005275">
    <property type="term" value="F:amine transmembrane transporter activity"/>
    <property type="evidence" value="ECO:0007669"/>
    <property type="project" value="TreeGrafter"/>
</dbReference>
<feature type="transmembrane region" description="Helical" evidence="9">
    <location>
        <begin position="486"/>
        <end position="505"/>
    </location>
</feature>
<comment type="similarity">
    <text evidence="9">Belongs to the binding-protein-dependent transport system permease family.</text>
</comment>
<evidence type="ECO:0000313" key="11">
    <source>
        <dbReference type="EMBL" id="SDZ11904.1"/>
    </source>
</evidence>
<dbReference type="SUPFAM" id="SSF161098">
    <property type="entry name" value="MetI-like"/>
    <property type="match status" value="1"/>
</dbReference>
<dbReference type="GO" id="GO:0031460">
    <property type="term" value="P:glycine betaine transport"/>
    <property type="evidence" value="ECO:0007669"/>
    <property type="project" value="TreeGrafter"/>
</dbReference>
<comment type="similarity">
    <text evidence="7">In the C-terminal section; belongs to the OsmX family.</text>
</comment>
<keyword evidence="2 9" id="KW-0813">Transport</keyword>
<comment type="similarity">
    <text evidence="8">In the N-terminal section; belongs to the binding-protein-dependent transport system permease family.</text>
</comment>
<evidence type="ECO:0000259" key="10">
    <source>
        <dbReference type="PROSITE" id="PS50928"/>
    </source>
</evidence>
<dbReference type="GO" id="GO:0015226">
    <property type="term" value="F:carnitine transmembrane transporter activity"/>
    <property type="evidence" value="ECO:0007669"/>
    <property type="project" value="TreeGrafter"/>
</dbReference>
<dbReference type="Gene3D" id="1.10.3720.10">
    <property type="entry name" value="MetI-like"/>
    <property type="match status" value="1"/>
</dbReference>
<comment type="subcellular location">
    <subcellularLocation>
        <location evidence="9">Cell membrane</location>
        <topology evidence="9">Multi-pass membrane protein</topology>
    </subcellularLocation>
    <subcellularLocation>
        <location evidence="1">Membrane</location>
        <topology evidence="1">Multi-pass membrane protein</topology>
    </subcellularLocation>
</comment>
<keyword evidence="3" id="KW-1003">Cell membrane</keyword>
<keyword evidence="6 9" id="KW-0472">Membrane</keyword>
<dbReference type="Pfam" id="PF00528">
    <property type="entry name" value="BPD_transp_1"/>
    <property type="match status" value="1"/>
</dbReference>
<dbReference type="PROSITE" id="PS50928">
    <property type="entry name" value="ABC_TM1"/>
    <property type="match status" value="1"/>
</dbReference>